<dbReference type="Pfam" id="PF01609">
    <property type="entry name" value="DDE_Tnp_1"/>
    <property type="match status" value="1"/>
</dbReference>
<dbReference type="Proteomes" id="UP001595816">
    <property type="component" value="Unassembled WGS sequence"/>
</dbReference>
<dbReference type="PANTHER" id="PTHR30007">
    <property type="entry name" value="PHP DOMAIN PROTEIN"/>
    <property type="match status" value="1"/>
</dbReference>
<evidence type="ECO:0000313" key="4">
    <source>
        <dbReference type="Proteomes" id="UP001595816"/>
    </source>
</evidence>
<dbReference type="RefSeq" id="WP_372502829.1">
    <property type="nucleotide sequence ID" value="NZ_JAMZDZ010000001.1"/>
</dbReference>
<evidence type="ECO:0000256" key="1">
    <source>
        <dbReference type="SAM" id="MobiDB-lite"/>
    </source>
</evidence>
<reference evidence="4" key="1">
    <citation type="journal article" date="2019" name="Int. J. Syst. Evol. Microbiol.">
        <title>The Global Catalogue of Microorganisms (GCM) 10K type strain sequencing project: providing services to taxonomists for standard genome sequencing and annotation.</title>
        <authorList>
            <consortium name="The Broad Institute Genomics Platform"/>
            <consortium name="The Broad Institute Genome Sequencing Center for Infectious Disease"/>
            <person name="Wu L."/>
            <person name="Ma J."/>
        </authorList>
    </citation>
    <scope>NUCLEOTIDE SEQUENCE [LARGE SCALE GENOMIC DNA]</scope>
    <source>
        <strain evidence="4">CGMCC 4.7289</strain>
    </source>
</reference>
<dbReference type="EMBL" id="JBHSAY010000029">
    <property type="protein sequence ID" value="MFC4136135.1"/>
    <property type="molecule type" value="Genomic_DNA"/>
</dbReference>
<protein>
    <submittedName>
        <fullName evidence="3">Transposase</fullName>
    </submittedName>
</protein>
<feature type="region of interest" description="Disordered" evidence="1">
    <location>
        <begin position="1"/>
        <end position="31"/>
    </location>
</feature>
<accession>A0ABV8LZD5</accession>
<feature type="domain" description="Transposase IS4-like" evidence="2">
    <location>
        <begin position="86"/>
        <end position="170"/>
    </location>
</feature>
<evidence type="ECO:0000259" key="2">
    <source>
        <dbReference type="Pfam" id="PF01609"/>
    </source>
</evidence>
<keyword evidence="4" id="KW-1185">Reference proteome</keyword>
<dbReference type="InterPro" id="IPR002559">
    <property type="entry name" value="Transposase_11"/>
</dbReference>
<sequence>MAAHRRVPARQRHRRPWQSPGHLAAPRHRRRDPLQQLRLACPARDFPPQPTASYYFLDLGPRRHLTRLHDRLREQIRLAEGRNATPTAAIMDSHSVRAAEIVAKSSCGYDAGTKIIGRKRHIVVDSTGLLLIIMVTTGSVQDRDAARAVLCALRTCFTGVLKVWADAGCAGQLVD</sequence>
<proteinExistence type="predicted"/>
<gene>
    <name evidence="3" type="ORF">ACFOZ4_36475</name>
</gene>
<evidence type="ECO:0000313" key="3">
    <source>
        <dbReference type="EMBL" id="MFC4136135.1"/>
    </source>
</evidence>
<organism evidence="3 4">
    <name type="scientific">Hamadaea flava</name>
    <dbReference type="NCBI Taxonomy" id="1742688"/>
    <lineage>
        <taxon>Bacteria</taxon>
        <taxon>Bacillati</taxon>
        <taxon>Actinomycetota</taxon>
        <taxon>Actinomycetes</taxon>
        <taxon>Micromonosporales</taxon>
        <taxon>Micromonosporaceae</taxon>
        <taxon>Hamadaea</taxon>
    </lineage>
</organism>
<name>A0ABV8LZD5_9ACTN</name>
<dbReference type="PANTHER" id="PTHR30007:SF0">
    <property type="entry name" value="TRANSPOSASE"/>
    <property type="match status" value="1"/>
</dbReference>
<comment type="caution">
    <text evidence="3">The sequence shown here is derived from an EMBL/GenBank/DDBJ whole genome shotgun (WGS) entry which is preliminary data.</text>
</comment>
<feature type="compositionally biased region" description="Basic residues" evidence="1">
    <location>
        <begin position="1"/>
        <end position="16"/>
    </location>
</feature>